<proteinExistence type="predicted"/>
<organism evidence="2 3">
    <name type="scientific">Fukomys damarensis</name>
    <name type="common">Damaraland mole rat</name>
    <name type="synonym">Cryptomys damarensis</name>
    <dbReference type="NCBI Taxonomy" id="885580"/>
    <lineage>
        <taxon>Eukaryota</taxon>
        <taxon>Metazoa</taxon>
        <taxon>Chordata</taxon>
        <taxon>Craniata</taxon>
        <taxon>Vertebrata</taxon>
        <taxon>Euteleostomi</taxon>
        <taxon>Mammalia</taxon>
        <taxon>Eutheria</taxon>
        <taxon>Euarchontoglires</taxon>
        <taxon>Glires</taxon>
        <taxon>Rodentia</taxon>
        <taxon>Hystricomorpha</taxon>
        <taxon>Bathyergidae</taxon>
        <taxon>Fukomys</taxon>
    </lineage>
</organism>
<protein>
    <submittedName>
        <fullName evidence="2">Uncharacterized protein</fullName>
    </submittedName>
</protein>
<reference evidence="2 3" key="1">
    <citation type="submission" date="2013-11" db="EMBL/GenBank/DDBJ databases">
        <title>The Damaraland mole rat (Fukomys damarensis) genome and evolution of African mole rats.</title>
        <authorList>
            <person name="Gladyshev V.N."/>
            <person name="Fang X."/>
        </authorList>
    </citation>
    <scope>NUCLEOTIDE SEQUENCE [LARGE SCALE GENOMIC DNA]</scope>
    <source>
        <tissue evidence="2">Liver</tissue>
    </source>
</reference>
<accession>A0A091D3W6</accession>
<feature type="compositionally biased region" description="Basic and acidic residues" evidence="1">
    <location>
        <begin position="98"/>
        <end position="108"/>
    </location>
</feature>
<dbReference type="AlphaFoldDB" id="A0A091D3W6"/>
<feature type="region of interest" description="Disordered" evidence="1">
    <location>
        <begin position="78"/>
        <end position="121"/>
    </location>
</feature>
<keyword evidence="3" id="KW-1185">Reference proteome</keyword>
<evidence type="ECO:0000313" key="3">
    <source>
        <dbReference type="Proteomes" id="UP000028990"/>
    </source>
</evidence>
<sequence length="121" mass="13624">MDRGLFFKDTVSVTWLAATSQINIPCKQKQSHQRVQLKDSWVLKEDHLCDDFNIRISPAHKHLNTSKMIYDHQIVEEDDDGVTNNKDVGGSDDSMDAVSDRARDDDCKPCPVLIPGDNEPG</sequence>
<dbReference type="Proteomes" id="UP000028990">
    <property type="component" value="Unassembled WGS sequence"/>
</dbReference>
<evidence type="ECO:0000313" key="2">
    <source>
        <dbReference type="EMBL" id="KFO26789.1"/>
    </source>
</evidence>
<evidence type="ECO:0000256" key="1">
    <source>
        <dbReference type="SAM" id="MobiDB-lite"/>
    </source>
</evidence>
<gene>
    <name evidence="2" type="ORF">H920_11892</name>
</gene>
<name>A0A091D3W6_FUKDA</name>
<dbReference type="EMBL" id="KN123095">
    <property type="protein sequence ID" value="KFO26789.1"/>
    <property type="molecule type" value="Genomic_DNA"/>
</dbReference>